<evidence type="ECO:0000256" key="4">
    <source>
        <dbReference type="ARBA" id="ARBA00023242"/>
    </source>
</evidence>
<dbReference type="Pfam" id="PF03514">
    <property type="entry name" value="GRAS"/>
    <property type="match status" value="1"/>
</dbReference>
<evidence type="ECO:0000313" key="8">
    <source>
        <dbReference type="EMBL" id="TYK18233.1"/>
    </source>
</evidence>
<feature type="region of interest" description="Leucine repeat II (LRII)" evidence="5">
    <location>
        <begin position="363"/>
        <end position="395"/>
    </location>
</feature>
<evidence type="ECO:0000256" key="2">
    <source>
        <dbReference type="ARBA" id="ARBA00023015"/>
    </source>
</evidence>
<dbReference type="EMBL" id="SSTE01013763">
    <property type="protein sequence ID" value="KAA0046697.1"/>
    <property type="molecule type" value="Genomic_DNA"/>
</dbReference>
<feature type="region of interest" description="Disordered" evidence="6">
    <location>
        <begin position="22"/>
        <end position="41"/>
    </location>
</feature>
<proteinExistence type="inferred from homology"/>
<keyword evidence="4" id="KW-0539">Nucleus</keyword>
<dbReference type="STRING" id="1194695.A0A5A7TXT2"/>
<dbReference type="PANTHER" id="PTHR31636">
    <property type="entry name" value="OSJNBA0084A10.13 PROTEIN-RELATED"/>
    <property type="match status" value="1"/>
</dbReference>
<dbReference type="InterPro" id="IPR005202">
    <property type="entry name" value="TF_GRAS"/>
</dbReference>
<comment type="subcellular location">
    <subcellularLocation>
        <location evidence="1">Nucleus</location>
    </subcellularLocation>
</comment>
<dbReference type="GO" id="GO:0005634">
    <property type="term" value="C:nucleus"/>
    <property type="evidence" value="ECO:0007669"/>
    <property type="project" value="UniProtKB-SubCell"/>
</dbReference>
<dbReference type="Proteomes" id="UP000321393">
    <property type="component" value="Unassembled WGS sequence"/>
</dbReference>
<evidence type="ECO:0000256" key="3">
    <source>
        <dbReference type="ARBA" id="ARBA00023163"/>
    </source>
</evidence>
<evidence type="ECO:0000313" key="10">
    <source>
        <dbReference type="Proteomes" id="UP000321947"/>
    </source>
</evidence>
<comment type="similarity">
    <text evidence="5">Belongs to the GRAS family.</text>
</comment>
<evidence type="ECO:0000256" key="1">
    <source>
        <dbReference type="ARBA" id="ARBA00004123"/>
    </source>
</evidence>
<reference evidence="9 10" key="1">
    <citation type="submission" date="2019-08" db="EMBL/GenBank/DDBJ databases">
        <title>Draft genome sequences of two oriental melons (Cucumis melo L. var makuwa).</title>
        <authorList>
            <person name="Kwon S.-Y."/>
        </authorList>
    </citation>
    <scope>NUCLEOTIDE SEQUENCE [LARGE SCALE GENOMIC DNA]</scope>
    <source>
        <strain evidence="10">cv. Chang Bougi</strain>
        <strain evidence="9">cv. SW 3</strain>
        <tissue evidence="7">Leaf</tissue>
    </source>
</reference>
<comment type="caution">
    <text evidence="5">Lacks conserved residue(s) required for the propagation of feature annotation.</text>
</comment>
<protein>
    <submittedName>
        <fullName evidence="7">DELLA protein RGL2-like isoform X1</fullName>
    </submittedName>
</protein>
<dbReference type="AlphaFoldDB" id="A0A5A7TXT2"/>
<evidence type="ECO:0000256" key="6">
    <source>
        <dbReference type="SAM" id="MobiDB-lite"/>
    </source>
</evidence>
<keyword evidence="2" id="KW-0805">Transcription regulation</keyword>
<sequence length="575" mass="66174">MADGFFSFTPFDFSGSQPETFFPSNGGVHEKQETEQRGKEDDCPFRMDEFGDFNFPSANQFGFYQQDISKIVDQTNYQHPNSDCLIFDELLFGNDFTISELIQEKSKISENLSADSISFNSNKQVSNPCLDSLQLLNSYGTKVKRMKGENLNKRGDEAGEENKTLSTEEIFRVAGARYVHFFPEGHDDFYMLTHPCDFALSGLSEDEREDVELANVLFAAAEKVGYQQFDRASRLLQRCEWTASPYGNAVQRLVYYFSKALRKRIQRETGREVIEEQQEEEMNLDVLRGCMKLPFQQVMHLTAVQAILEHVKLINKIHLIDLEIRSGVHWSAFMQSLVDLKELPIKLLKITAVVTNKYYSIDQVGKWLENVAESLNIPFSFKAILVSDMMEIKEELFETEDDEMLAIYCPLVLRNMISRPSSLENLMKVIRNLNPSIMVVSEIEANYNLSSFVNRFIEALFFTASYFDCLKICIEEDEDSRRKMEALCGKGIENIVASEGSDRVARSVKIEVWRAFFARFRMEEMEFSDLCLSQAKLVSKEFPYGKFCSLEKNEKCLVVGWKETPIISVSAWQFL</sequence>
<organism evidence="7 9">
    <name type="scientific">Cucumis melo var. makuwa</name>
    <name type="common">Oriental melon</name>
    <dbReference type="NCBI Taxonomy" id="1194695"/>
    <lineage>
        <taxon>Eukaryota</taxon>
        <taxon>Viridiplantae</taxon>
        <taxon>Streptophyta</taxon>
        <taxon>Embryophyta</taxon>
        <taxon>Tracheophyta</taxon>
        <taxon>Spermatophyta</taxon>
        <taxon>Magnoliopsida</taxon>
        <taxon>eudicotyledons</taxon>
        <taxon>Gunneridae</taxon>
        <taxon>Pentapetalae</taxon>
        <taxon>rosids</taxon>
        <taxon>fabids</taxon>
        <taxon>Cucurbitales</taxon>
        <taxon>Cucurbitaceae</taxon>
        <taxon>Benincaseae</taxon>
        <taxon>Cucumis</taxon>
    </lineage>
</organism>
<evidence type="ECO:0000313" key="9">
    <source>
        <dbReference type="Proteomes" id="UP000321393"/>
    </source>
</evidence>
<dbReference type="PROSITE" id="PS50985">
    <property type="entry name" value="GRAS"/>
    <property type="match status" value="1"/>
</dbReference>
<dbReference type="Proteomes" id="UP000321947">
    <property type="component" value="Unassembled WGS sequence"/>
</dbReference>
<gene>
    <name evidence="8" type="ORF">E5676_scaffold411G001730</name>
    <name evidence="7" type="ORF">E6C27_scaffold427G00660</name>
</gene>
<dbReference type="OrthoDB" id="770224at2759"/>
<accession>A0A5A7TXT2</accession>
<comment type="caution">
    <text evidence="7">The sequence shown here is derived from an EMBL/GenBank/DDBJ whole genome shotgun (WGS) entry which is preliminary data.</text>
</comment>
<keyword evidence="3" id="KW-0804">Transcription</keyword>
<dbReference type="EMBL" id="SSTD01007927">
    <property type="protein sequence ID" value="TYK18233.1"/>
    <property type="molecule type" value="Genomic_DNA"/>
</dbReference>
<name>A0A5A7TXT2_CUCMM</name>
<feature type="compositionally biased region" description="Basic and acidic residues" evidence="6">
    <location>
        <begin position="28"/>
        <end position="41"/>
    </location>
</feature>
<evidence type="ECO:0000313" key="7">
    <source>
        <dbReference type="EMBL" id="KAA0046697.1"/>
    </source>
</evidence>
<evidence type="ECO:0000256" key="5">
    <source>
        <dbReference type="PROSITE-ProRule" id="PRU01191"/>
    </source>
</evidence>
<feature type="region of interest" description="SAW" evidence="5">
    <location>
        <begin position="497"/>
        <end position="573"/>
    </location>
</feature>